<feature type="region of interest" description="Disordered" evidence="1">
    <location>
        <begin position="100"/>
        <end position="125"/>
    </location>
</feature>
<evidence type="ECO:0000313" key="2">
    <source>
        <dbReference type="EMBL" id="KIP06735.1"/>
    </source>
</evidence>
<accession>A0A0C3SA46</accession>
<dbReference type="HOGENOM" id="CLU_1210218_0_0_1"/>
<gene>
    <name evidence="2" type="ORF">PHLGIDRAFT_118680</name>
</gene>
<proteinExistence type="predicted"/>
<protein>
    <submittedName>
        <fullName evidence="2">Uncharacterized protein</fullName>
    </submittedName>
</protein>
<sequence length="229" mass="24661">MDKLPVHTHPELVMAVSVATTPSFSRLANTKDNSRPWSVGHLPSVVSTGVLSHLSITFSPVCGHESIQSVQNAHHPTTHVASGQLGRHRRSALYHTATCLTRSPPSSVRPPPSLLSTGPGSLPADAIDRTVEDETSDSSRLPEAVVHRICLRTAQRPFPPPTSTDSRRSPYAGPASGSWRSYTRIALHWRSRLVGAMLLFVAVVGGVVEDGEYYAFSLHLTAVHDGEGL</sequence>
<name>A0A0C3SA46_PHLG1</name>
<keyword evidence="3" id="KW-1185">Reference proteome</keyword>
<dbReference type="EMBL" id="KN840511">
    <property type="protein sequence ID" value="KIP06735.1"/>
    <property type="molecule type" value="Genomic_DNA"/>
</dbReference>
<feature type="compositionally biased region" description="Low complexity" evidence="1">
    <location>
        <begin position="114"/>
        <end position="123"/>
    </location>
</feature>
<feature type="region of interest" description="Disordered" evidence="1">
    <location>
        <begin position="155"/>
        <end position="177"/>
    </location>
</feature>
<evidence type="ECO:0000256" key="1">
    <source>
        <dbReference type="SAM" id="MobiDB-lite"/>
    </source>
</evidence>
<organism evidence="2 3">
    <name type="scientific">Phlebiopsis gigantea (strain 11061_1 CR5-6)</name>
    <name type="common">White-rot fungus</name>
    <name type="synonym">Peniophora gigantea</name>
    <dbReference type="NCBI Taxonomy" id="745531"/>
    <lineage>
        <taxon>Eukaryota</taxon>
        <taxon>Fungi</taxon>
        <taxon>Dikarya</taxon>
        <taxon>Basidiomycota</taxon>
        <taxon>Agaricomycotina</taxon>
        <taxon>Agaricomycetes</taxon>
        <taxon>Polyporales</taxon>
        <taxon>Phanerochaetaceae</taxon>
        <taxon>Phlebiopsis</taxon>
    </lineage>
</organism>
<dbReference type="AlphaFoldDB" id="A0A0C3SA46"/>
<evidence type="ECO:0000313" key="3">
    <source>
        <dbReference type="Proteomes" id="UP000053257"/>
    </source>
</evidence>
<dbReference type="Proteomes" id="UP000053257">
    <property type="component" value="Unassembled WGS sequence"/>
</dbReference>
<reference evidence="2 3" key="1">
    <citation type="journal article" date="2014" name="PLoS Genet.">
        <title>Analysis of the Phlebiopsis gigantea genome, transcriptome and secretome provides insight into its pioneer colonization strategies of wood.</title>
        <authorList>
            <person name="Hori C."/>
            <person name="Ishida T."/>
            <person name="Igarashi K."/>
            <person name="Samejima M."/>
            <person name="Suzuki H."/>
            <person name="Master E."/>
            <person name="Ferreira P."/>
            <person name="Ruiz-Duenas F.J."/>
            <person name="Held B."/>
            <person name="Canessa P."/>
            <person name="Larrondo L.F."/>
            <person name="Schmoll M."/>
            <person name="Druzhinina I.S."/>
            <person name="Kubicek C.P."/>
            <person name="Gaskell J.A."/>
            <person name="Kersten P."/>
            <person name="St John F."/>
            <person name="Glasner J."/>
            <person name="Sabat G."/>
            <person name="Splinter BonDurant S."/>
            <person name="Syed K."/>
            <person name="Yadav J."/>
            <person name="Mgbeahuruike A.C."/>
            <person name="Kovalchuk A."/>
            <person name="Asiegbu F.O."/>
            <person name="Lackner G."/>
            <person name="Hoffmeister D."/>
            <person name="Rencoret J."/>
            <person name="Gutierrez A."/>
            <person name="Sun H."/>
            <person name="Lindquist E."/>
            <person name="Barry K."/>
            <person name="Riley R."/>
            <person name="Grigoriev I.V."/>
            <person name="Henrissat B."/>
            <person name="Kues U."/>
            <person name="Berka R.M."/>
            <person name="Martinez A.T."/>
            <person name="Covert S.F."/>
            <person name="Blanchette R.A."/>
            <person name="Cullen D."/>
        </authorList>
    </citation>
    <scope>NUCLEOTIDE SEQUENCE [LARGE SCALE GENOMIC DNA]</scope>
    <source>
        <strain evidence="2 3">11061_1 CR5-6</strain>
    </source>
</reference>